<evidence type="ECO:0000313" key="3">
    <source>
        <dbReference type="Proteomes" id="UP000195947"/>
    </source>
</evidence>
<sequence>MTDGLIIGASNIVDLIFESVFSEKPFSATDAIIYPEIDSIIKKIDELGSVILPKQSNSILSIGEEILESYQKLLLALNREIDEAEIKQLYLLLDLKAAALNSVIKKAMSNILVRSVVEFVKHYELCLDKNAKEQVQRYITQIEMDFAQQISEEHLMDV</sequence>
<evidence type="ECO:0000313" key="4">
    <source>
        <dbReference type="Proteomes" id="UP000199686"/>
    </source>
</evidence>
<dbReference type="AlphaFoldDB" id="A0AB38BII3"/>
<dbReference type="Proteomes" id="UP000199686">
    <property type="component" value="Unassembled WGS sequence"/>
</dbReference>
<organism evidence="2 4">
    <name type="scientific">Trichococcus flocculiformis</name>
    <dbReference type="NCBI Taxonomy" id="82803"/>
    <lineage>
        <taxon>Bacteria</taxon>
        <taxon>Bacillati</taxon>
        <taxon>Bacillota</taxon>
        <taxon>Bacilli</taxon>
        <taxon>Lactobacillales</taxon>
        <taxon>Carnobacteriaceae</taxon>
        <taxon>Trichococcus</taxon>
    </lineage>
</organism>
<dbReference type="RefSeq" id="WP_086989467.1">
    <property type="nucleotide sequence ID" value="NZ_FJMZ01000027.1"/>
</dbReference>
<evidence type="ECO:0000313" key="2">
    <source>
        <dbReference type="EMBL" id="SFH86114.1"/>
    </source>
</evidence>
<reference evidence="2 4" key="2">
    <citation type="submission" date="2016-10" db="EMBL/GenBank/DDBJ databases">
        <authorList>
            <person name="Varghese N."/>
            <person name="Submissions S."/>
        </authorList>
    </citation>
    <scope>NUCLEOTIDE SEQUENCE [LARGE SCALE GENOMIC DNA]</scope>
    <source>
        <strain evidence="2 4">DSM 2094</strain>
    </source>
</reference>
<name>A0AB38BII3_9LACT</name>
<dbReference type="EMBL" id="FJMZ01000027">
    <property type="protein sequence ID" value="CZQ96910.1"/>
    <property type="molecule type" value="Genomic_DNA"/>
</dbReference>
<proteinExistence type="predicted"/>
<protein>
    <submittedName>
        <fullName evidence="2">Uncharacterized protein</fullName>
    </submittedName>
</protein>
<dbReference type="EMBL" id="FOQC01000020">
    <property type="protein sequence ID" value="SFH86114.1"/>
    <property type="molecule type" value="Genomic_DNA"/>
</dbReference>
<evidence type="ECO:0000313" key="1">
    <source>
        <dbReference type="EMBL" id="CZQ96910.1"/>
    </source>
</evidence>
<gene>
    <name evidence="2" type="ORF">SAMN04488507_102029</name>
    <name evidence="1" type="ORF">TFLO_2124</name>
</gene>
<dbReference type="Proteomes" id="UP000195947">
    <property type="component" value="Unassembled WGS sequence"/>
</dbReference>
<accession>A0AB38BII3</accession>
<reference evidence="1 3" key="1">
    <citation type="submission" date="2016-02" db="EMBL/GenBank/DDBJ databases">
        <authorList>
            <person name="Strepis N."/>
        </authorList>
    </citation>
    <scope>NUCLEOTIDE SEQUENCE [LARGE SCALE GENOMIC DNA]</scope>
    <source>
        <strain evidence="1">Trichococcus flocculiformis</strain>
    </source>
</reference>
<keyword evidence="3" id="KW-1185">Reference proteome</keyword>
<comment type="caution">
    <text evidence="2">The sequence shown here is derived from an EMBL/GenBank/DDBJ whole genome shotgun (WGS) entry which is preliminary data.</text>
</comment>